<dbReference type="Gene3D" id="3.40.50.12500">
    <property type="match status" value="1"/>
</dbReference>
<dbReference type="InterPro" id="IPR015942">
    <property type="entry name" value="Asp/Glu/hydantoin_racemase"/>
</dbReference>
<organism evidence="2 3">
    <name type="scientific">Alicyclobacillus fastidiosus</name>
    <dbReference type="NCBI Taxonomy" id="392011"/>
    <lineage>
        <taxon>Bacteria</taxon>
        <taxon>Bacillati</taxon>
        <taxon>Bacillota</taxon>
        <taxon>Bacilli</taxon>
        <taxon>Bacillales</taxon>
        <taxon>Alicyclobacillaceae</taxon>
        <taxon>Alicyclobacillus</taxon>
    </lineage>
</organism>
<keyword evidence="3" id="KW-1185">Reference proteome</keyword>
<evidence type="ECO:0000313" key="3">
    <source>
        <dbReference type="Proteomes" id="UP001579974"/>
    </source>
</evidence>
<reference evidence="2 3" key="1">
    <citation type="journal article" date="2024" name="Int. J. Mol. Sci.">
        <title>Exploration of Alicyclobacillus spp. Genome in Search of Antibiotic Resistance.</title>
        <authorList>
            <person name="Bucka-Kolendo J."/>
            <person name="Kiousi D.E."/>
            <person name="Dekowska A."/>
            <person name="Mikolajczuk-Szczyrba A."/>
            <person name="Karadedos D.M."/>
            <person name="Michael P."/>
            <person name="Galanis A."/>
            <person name="Sokolowska B."/>
        </authorList>
    </citation>
    <scope>NUCLEOTIDE SEQUENCE [LARGE SCALE GENOMIC DNA]</scope>
    <source>
        <strain evidence="2 3">KKP 3000</strain>
    </source>
</reference>
<dbReference type="InterPro" id="IPR053714">
    <property type="entry name" value="Iso_Racemase_Enz_sf"/>
</dbReference>
<evidence type="ECO:0000313" key="2">
    <source>
        <dbReference type="EMBL" id="MFB5193192.1"/>
    </source>
</evidence>
<name>A0ABV5ALN9_9BACL</name>
<evidence type="ECO:0000256" key="1">
    <source>
        <dbReference type="ARBA" id="ARBA00038414"/>
    </source>
</evidence>
<gene>
    <name evidence="2" type="ORF">KKP3000_003138</name>
</gene>
<sequence>MSSLAIIHTTPLTIQVLTPLASELLPNCELMNFLDDTILPELRKNGGDLTAVAPRWLQYAAFAEHVGADCILSACSSVGPLVERASGRVPIVRIDEPMAELAIERGQEIGVAATLPTTLNPTTELLRHKAKRAGKSIRLTPVVVDEAYRRLLKGDKAGHDEILSEKLLYLAESTDVVLLAQASMAQVVETLPEHLQAKFLTSPRLGLLYARQVMEGLA</sequence>
<proteinExistence type="inferred from homology"/>
<dbReference type="Pfam" id="PF01177">
    <property type="entry name" value="Asp_Glu_race"/>
    <property type="match status" value="1"/>
</dbReference>
<comment type="similarity">
    <text evidence="1">Belongs to the HyuE racemase family.</text>
</comment>
<dbReference type="RefSeq" id="WP_275473042.1">
    <property type="nucleotide sequence ID" value="NZ_CP162940.1"/>
</dbReference>
<accession>A0ABV5ALN9</accession>
<comment type="caution">
    <text evidence="2">The sequence shown here is derived from an EMBL/GenBank/DDBJ whole genome shotgun (WGS) entry which is preliminary data.</text>
</comment>
<dbReference type="Proteomes" id="UP001579974">
    <property type="component" value="Unassembled WGS sequence"/>
</dbReference>
<protein>
    <submittedName>
        <fullName evidence="2">Aspartate/glutamate racemase family protein</fullName>
    </submittedName>
</protein>
<dbReference type="EMBL" id="JBDXSU010000046">
    <property type="protein sequence ID" value="MFB5193192.1"/>
    <property type="molecule type" value="Genomic_DNA"/>
</dbReference>